<keyword evidence="2" id="KW-1185">Reference proteome</keyword>
<dbReference type="EMBL" id="JACXAI010000018">
    <property type="protein sequence ID" value="MBD1381396.1"/>
    <property type="molecule type" value="Genomic_DNA"/>
</dbReference>
<dbReference type="AlphaFoldDB" id="A0A926NP73"/>
<gene>
    <name evidence="1" type="ORF">IC621_14250</name>
</gene>
<reference evidence="1" key="1">
    <citation type="submission" date="2020-09" db="EMBL/GenBank/DDBJ databases">
        <title>A novel bacterium of genus Bacillus, isolated from South China Sea.</title>
        <authorList>
            <person name="Huang H."/>
            <person name="Mo K."/>
            <person name="Hu Y."/>
        </authorList>
    </citation>
    <scope>NUCLEOTIDE SEQUENCE</scope>
    <source>
        <strain evidence="1">IB182487</strain>
    </source>
</reference>
<proteinExistence type="predicted"/>
<name>A0A926NP73_9BACI</name>
<dbReference type="Gene3D" id="3.90.20.10">
    <property type="match status" value="2"/>
</dbReference>
<evidence type="ECO:0000313" key="2">
    <source>
        <dbReference type="Proteomes" id="UP000626844"/>
    </source>
</evidence>
<protein>
    <recommendedName>
        <fullName evidence="3">t-SNARE coiled-coil homology domain-containing protein</fullName>
    </recommendedName>
</protein>
<sequence>MENKQIYDLLVSINHTIEQFEGRFDKIEERFNQVEKRFGDIDGRFDKVDKRFGDIDGRFDKVDKRFGDIEERFNKVDNEISEVKEIARRIEVSNEDDILAMLKQVQNNTNMLGKDVKYLSEKVGHHEMVLNRLAEN</sequence>
<evidence type="ECO:0000313" key="1">
    <source>
        <dbReference type="EMBL" id="MBD1381396.1"/>
    </source>
</evidence>
<dbReference type="RefSeq" id="WP_191158997.1">
    <property type="nucleotide sequence ID" value="NZ_JACXAI010000018.1"/>
</dbReference>
<accession>A0A926NP73</accession>
<dbReference type="SUPFAM" id="SSF57997">
    <property type="entry name" value="Tropomyosin"/>
    <property type="match status" value="1"/>
</dbReference>
<evidence type="ECO:0008006" key="3">
    <source>
        <dbReference type="Google" id="ProtNLM"/>
    </source>
</evidence>
<dbReference type="Proteomes" id="UP000626844">
    <property type="component" value="Unassembled WGS sequence"/>
</dbReference>
<comment type="caution">
    <text evidence="1">The sequence shown here is derived from an EMBL/GenBank/DDBJ whole genome shotgun (WGS) entry which is preliminary data.</text>
</comment>
<organism evidence="1 2">
    <name type="scientific">Metabacillus arenae</name>
    <dbReference type="NCBI Taxonomy" id="2771434"/>
    <lineage>
        <taxon>Bacteria</taxon>
        <taxon>Bacillati</taxon>
        <taxon>Bacillota</taxon>
        <taxon>Bacilli</taxon>
        <taxon>Bacillales</taxon>
        <taxon>Bacillaceae</taxon>
        <taxon>Metabacillus</taxon>
    </lineage>
</organism>